<feature type="compositionally biased region" description="Basic and acidic residues" evidence="1">
    <location>
        <begin position="12"/>
        <end position="22"/>
    </location>
</feature>
<dbReference type="SMART" id="SM00739">
    <property type="entry name" value="KOW"/>
    <property type="match status" value="3"/>
</dbReference>
<comment type="caution">
    <text evidence="3">The sequence shown here is derived from an EMBL/GenBank/DDBJ whole genome shotgun (WGS) entry which is preliminary data.</text>
</comment>
<feature type="compositionally biased region" description="Pro residues" evidence="1">
    <location>
        <begin position="156"/>
        <end position="172"/>
    </location>
</feature>
<dbReference type="EMBL" id="JARKIB010000826">
    <property type="protein sequence ID" value="KAJ7690793.1"/>
    <property type="molecule type" value="Genomic_DNA"/>
</dbReference>
<reference evidence="3" key="1">
    <citation type="submission" date="2023-03" db="EMBL/GenBank/DDBJ databases">
        <title>Massive genome expansion in bonnet fungi (Mycena s.s.) driven by repeated elements and novel gene families across ecological guilds.</title>
        <authorList>
            <consortium name="Lawrence Berkeley National Laboratory"/>
            <person name="Harder C.B."/>
            <person name="Miyauchi S."/>
            <person name="Viragh M."/>
            <person name="Kuo A."/>
            <person name="Thoen E."/>
            <person name="Andreopoulos B."/>
            <person name="Lu D."/>
            <person name="Skrede I."/>
            <person name="Drula E."/>
            <person name="Henrissat B."/>
            <person name="Morin E."/>
            <person name="Kohler A."/>
            <person name="Barry K."/>
            <person name="LaButti K."/>
            <person name="Morin E."/>
            <person name="Salamov A."/>
            <person name="Lipzen A."/>
            <person name="Mereny Z."/>
            <person name="Hegedus B."/>
            <person name="Baldrian P."/>
            <person name="Stursova M."/>
            <person name="Weitz H."/>
            <person name="Taylor A."/>
            <person name="Grigoriev I.V."/>
            <person name="Nagy L.G."/>
            <person name="Martin F."/>
            <person name="Kauserud H."/>
        </authorList>
    </citation>
    <scope>NUCLEOTIDE SEQUENCE</scope>
    <source>
        <strain evidence="3">CBHHK182m</strain>
    </source>
</reference>
<dbReference type="InterPro" id="IPR005824">
    <property type="entry name" value="KOW"/>
</dbReference>
<feature type="region of interest" description="Disordered" evidence="1">
    <location>
        <begin position="36"/>
        <end position="249"/>
    </location>
</feature>
<proteinExistence type="predicted"/>
<keyword evidence="4" id="KW-1185">Reference proteome</keyword>
<dbReference type="AlphaFoldDB" id="A0AAD7GH84"/>
<feature type="compositionally biased region" description="Acidic residues" evidence="1">
    <location>
        <begin position="1"/>
        <end position="11"/>
    </location>
</feature>
<evidence type="ECO:0000259" key="2">
    <source>
        <dbReference type="SMART" id="SM00739"/>
    </source>
</evidence>
<feature type="region of interest" description="Disordered" evidence="1">
    <location>
        <begin position="1"/>
        <end position="22"/>
    </location>
</feature>
<evidence type="ECO:0000313" key="3">
    <source>
        <dbReference type="EMBL" id="KAJ7690793.1"/>
    </source>
</evidence>
<sequence length="966" mass="107230">NDGPSDGESDSEEARVRRQDRELFRMPEILATHEARLREAGPYRIPTHLLPSGAATPARHEDQLEDMPSRAPSPTIPLLPPIQTGSRAPTPDYIPFNQTHYQPHSFPPSMEQLRQRTPLFLADPDSRGPTPFSQRGESWGPMPAVPQLRLQTPLFHDPPVPARSPSKRPPASDPASDPDPDPDTEREDTEREDDERSTNSGPPPRKKLKMSHFKASEFLDLAAELSGADDDSDDPDENEETLSDKEFLDDEPVHAVPAASSFRPVADDSDDDGDELRAIAQHYEDAAARELAVPQYARPAAPVAPRPPIPLAAGSWIRHRGELSLVVSSRELLQVKDRKFKKKTVKNDLTDKTHRPVFPIREHTEPFRLAESQGSHPSIAKTAFVGLCPALAPGDRVVVVSGEFQHKTGQLYIWSLREVLRDNKRVRMAKIAEFNDGRDKLGRFDVEVCHLKRHILDAFCPIQMHDRICVVSGVLHRGLSGRVTDVSDGLVGATDGELEFTVDVRHVARDLRCGDAVRVTRGQFTGRVGLILHIGLGGSLEIWDAERGDTSNTENPSDEVQAQLLPTTRWRYTRRRTHGPVKSARGSLTQKPNEPDEDDPKRKALREATRKLGQEYNEYNALNAPFDSKEKQKELRGLYVANITAFSTKLASPLTTADIDELAMLSKKLGLPLTPADIYERDRRLKEAELKLAYTGHRFEGIDVKIIRGPNKGVHGVVVADHDSAERVKRLGRKRKLGQDRNAKGIMLTVRKEASNQQLLVPIEDAQHLYSRTAVHKALYLPEAVLKGNRPKREPPPQVVDDVYLQGPLEPASQEHHPKLDMPLAGEGDGTWVRAPEFRDVRIDVRLSGLNTIPKVSDKILKLEGHNGYLLAVDGVEWDKSNNGKIVVRGAGKTAVAVSIPPACVKPRRTDDDGHRLNEVQLRVVVVGPDQVGSTADKGKYGFTVPARSTAELVEVQFPETPVPAM</sequence>
<evidence type="ECO:0000313" key="4">
    <source>
        <dbReference type="Proteomes" id="UP001215598"/>
    </source>
</evidence>
<feature type="domain" description="KOW" evidence="2">
    <location>
        <begin position="390"/>
        <end position="422"/>
    </location>
</feature>
<accession>A0AAD7GH84</accession>
<feature type="region of interest" description="Disordered" evidence="1">
    <location>
        <begin position="567"/>
        <end position="602"/>
    </location>
</feature>
<feature type="compositionally biased region" description="Acidic residues" evidence="1">
    <location>
        <begin position="227"/>
        <end position="241"/>
    </location>
</feature>
<gene>
    <name evidence="3" type="ORF">B0H16DRAFT_1486856</name>
</gene>
<feature type="domain" description="KOW" evidence="2">
    <location>
        <begin position="510"/>
        <end position="537"/>
    </location>
</feature>
<name>A0AAD7GH84_9AGAR</name>
<feature type="domain" description="KOW" evidence="2">
    <location>
        <begin position="697"/>
        <end position="724"/>
    </location>
</feature>
<protein>
    <recommendedName>
        <fullName evidence="2">KOW domain-containing protein</fullName>
    </recommendedName>
</protein>
<evidence type="ECO:0000256" key="1">
    <source>
        <dbReference type="SAM" id="MobiDB-lite"/>
    </source>
</evidence>
<dbReference type="Proteomes" id="UP001215598">
    <property type="component" value="Unassembled WGS sequence"/>
</dbReference>
<organism evidence="3 4">
    <name type="scientific">Mycena metata</name>
    <dbReference type="NCBI Taxonomy" id="1033252"/>
    <lineage>
        <taxon>Eukaryota</taxon>
        <taxon>Fungi</taxon>
        <taxon>Dikarya</taxon>
        <taxon>Basidiomycota</taxon>
        <taxon>Agaricomycotina</taxon>
        <taxon>Agaricomycetes</taxon>
        <taxon>Agaricomycetidae</taxon>
        <taxon>Agaricales</taxon>
        <taxon>Marasmiineae</taxon>
        <taxon>Mycenaceae</taxon>
        <taxon>Mycena</taxon>
    </lineage>
</organism>
<feature type="non-terminal residue" evidence="3">
    <location>
        <position position="1"/>
    </location>
</feature>
<feature type="compositionally biased region" description="Acidic residues" evidence="1">
    <location>
        <begin position="176"/>
        <end position="195"/>
    </location>
</feature>